<evidence type="ECO:0000313" key="3">
    <source>
        <dbReference type="Proteomes" id="UP001324634"/>
    </source>
</evidence>
<dbReference type="Proteomes" id="UP001324634">
    <property type="component" value="Chromosome"/>
</dbReference>
<dbReference type="RefSeq" id="WP_321389813.1">
    <property type="nucleotide sequence ID" value="NZ_CP139487.1"/>
</dbReference>
<keyword evidence="3" id="KW-1185">Reference proteome</keyword>
<protein>
    <submittedName>
        <fullName evidence="2">Uncharacterized protein</fullName>
    </submittedName>
</protein>
<organism evidence="2 3">
    <name type="scientific">Peredibacter starrii</name>
    <dbReference type="NCBI Taxonomy" id="28202"/>
    <lineage>
        <taxon>Bacteria</taxon>
        <taxon>Pseudomonadati</taxon>
        <taxon>Bdellovibrionota</taxon>
        <taxon>Bacteriovoracia</taxon>
        <taxon>Bacteriovoracales</taxon>
        <taxon>Bacteriovoracaceae</taxon>
        <taxon>Peredibacter</taxon>
    </lineage>
</organism>
<feature type="chain" id="PRO_5043466690" evidence="1">
    <location>
        <begin position="20"/>
        <end position="340"/>
    </location>
</feature>
<dbReference type="AlphaFoldDB" id="A0AAX4HJA1"/>
<name>A0AAX4HJA1_9BACT</name>
<keyword evidence="1" id="KW-0732">Signal</keyword>
<feature type="signal peptide" evidence="1">
    <location>
        <begin position="1"/>
        <end position="19"/>
    </location>
</feature>
<accession>A0AAX4HJA1</accession>
<sequence>MKLFFLVLAFLVLSVNVFATSNTALRRSNGLLRFITEQEGVRNLALASVIGKRCDRYMLEREKAPCRAAVRKMIDLLDYDIIFSHDKLRAPAPGGEESWTPSSFVFVAFKSNLLVLLNNPRTGQYLNDLNQRLYGYLVNRAERPNIWAITQSYYKTPYMTALVMATLFQDTSIMKLHLAYLETAGTRGNANFQNNKEWLGRVIDTINMILDNSEEHFRELFYPPEIVKHLNRNIYHFYVPLFLAMSLEQEGATKDMAYAASLMLTLSYEFLTSSKDYRYLYADPERLDPVKDLWDIKDIYGGYCGSNYGVRGARFNQNFEIIRESFGRSTEDTVHLLLRH</sequence>
<reference evidence="2 3" key="1">
    <citation type="submission" date="2023-11" db="EMBL/GenBank/DDBJ databases">
        <title>Peredibacter starrii A3.12.</title>
        <authorList>
            <person name="Mitchell R.J."/>
        </authorList>
    </citation>
    <scope>NUCLEOTIDE SEQUENCE [LARGE SCALE GENOMIC DNA]</scope>
    <source>
        <strain evidence="2 3">A3.12</strain>
    </source>
</reference>
<dbReference type="EMBL" id="CP139487">
    <property type="protein sequence ID" value="WPU63318.1"/>
    <property type="molecule type" value="Genomic_DNA"/>
</dbReference>
<evidence type="ECO:0000256" key="1">
    <source>
        <dbReference type="SAM" id="SignalP"/>
    </source>
</evidence>
<gene>
    <name evidence="2" type="ORF">SOO65_11540</name>
</gene>
<dbReference type="KEGG" id="psti:SOO65_11540"/>
<proteinExistence type="predicted"/>
<evidence type="ECO:0000313" key="2">
    <source>
        <dbReference type="EMBL" id="WPU63318.1"/>
    </source>
</evidence>